<organism evidence="2 3">
    <name type="scientific">Cupriavidus pauculus</name>
    <dbReference type="NCBI Taxonomy" id="82633"/>
    <lineage>
        <taxon>Bacteria</taxon>
        <taxon>Pseudomonadati</taxon>
        <taxon>Pseudomonadota</taxon>
        <taxon>Betaproteobacteria</taxon>
        <taxon>Burkholderiales</taxon>
        <taxon>Burkholderiaceae</taxon>
        <taxon>Cupriavidus</taxon>
    </lineage>
</organism>
<evidence type="ECO:0000313" key="2">
    <source>
        <dbReference type="EMBL" id="PLP97043.1"/>
    </source>
</evidence>
<dbReference type="AlphaFoldDB" id="A0A2N5C495"/>
<name>A0A2N5C495_9BURK</name>
<accession>A0A2N5C495</accession>
<comment type="caution">
    <text evidence="2">The sequence shown here is derived from an EMBL/GenBank/DDBJ whole genome shotgun (WGS) entry which is preliminary data.</text>
</comment>
<dbReference type="EMBL" id="PJRP01000021">
    <property type="protein sequence ID" value="PLP97043.1"/>
    <property type="molecule type" value="Genomic_DNA"/>
</dbReference>
<proteinExistence type="predicted"/>
<evidence type="ECO:0000259" key="1">
    <source>
        <dbReference type="Pfam" id="PF04480"/>
    </source>
</evidence>
<reference evidence="2 3" key="1">
    <citation type="submission" date="2017-12" db="EMBL/GenBank/DDBJ databases">
        <title>Genome sequence of the active heterotrophic nitrifier-denitrifier, Cupriavidus pauculus UM1.</title>
        <authorList>
            <person name="Putonti C."/>
            <person name="Castignetti D."/>
        </authorList>
    </citation>
    <scope>NUCLEOTIDE SEQUENCE [LARGE SCALE GENOMIC DNA]</scope>
    <source>
        <strain evidence="2 3">UM1</strain>
    </source>
</reference>
<dbReference type="Proteomes" id="UP000234341">
    <property type="component" value="Unassembled WGS sequence"/>
</dbReference>
<evidence type="ECO:0000313" key="3">
    <source>
        <dbReference type="Proteomes" id="UP000234341"/>
    </source>
</evidence>
<dbReference type="InterPro" id="IPR011335">
    <property type="entry name" value="Restrct_endonuc-II-like"/>
</dbReference>
<dbReference type="OrthoDB" id="583593at2"/>
<dbReference type="Pfam" id="PF04480">
    <property type="entry name" value="DUF559"/>
    <property type="match status" value="1"/>
</dbReference>
<dbReference type="InterPro" id="IPR007569">
    <property type="entry name" value="DUF559"/>
</dbReference>
<gene>
    <name evidence="2" type="ORF">CYJ10_29305</name>
</gene>
<protein>
    <recommendedName>
        <fullName evidence="1">DUF559 domain-containing protein</fullName>
    </recommendedName>
</protein>
<feature type="domain" description="DUF559" evidence="1">
    <location>
        <begin position="11"/>
        <end position="91"/>
    </location>
</feature>
<sequence>MSLGEEIFANQVKSSGLTGQEREYRFDPIRMWRFDFAWPARRLAVEVEGGTWTGGRHTRGSGYQADLEKYNAAAAQGWTVLRFTTDQVKRGAAIAAVKAAIQIREGR</sequence>
<dbReference type="SUPFAM" id="SSF52980">
    <property type="entry name" value="Restriction endonuclease-like"/>
    <property type="match status" value="1"/>
</dbReference>
<dbReference type="Gene3D" id="3.40.960.10">
    <property type="entry name" value="VSR Endonuclease"/>
    <property type="match status" value="1"/>
</dbReference>